<keyword evidence="6 7" id="KW-0472">Membrane</keyword>
<evidence type="ECO:0000259" key="8">
    <source>
        <dbReference type="Pfam" id="PF02687"/>
    </source>
</evidence>
<feature type="transmembrane region" description="Helical" evidence="7">
    <location>
        <begin position="321"/>
        <end position="348"/>
    </location>
</feature>
<feature type="domain" description="ABC3 transporter permease C-terminal" evidence="8">
    <location>
        <begin position="279"/>
        <end position="403"/>
    </location>
</feature>
<evidence type="ECO:0000259" key="9">
    <source>
        <dbReference type="Pfam" id="PF12704"/>
    </source>
</evidence>
<feature type="domain" description="MacB-like periplasmic core" evidence="9">
    <location>
        <begin position="57"/>
        <end position="242"/>
    </location>
</feature>
<dbReference type="PANTHER" id="PTHR30489">
    <property type="entry name" value="LIPOPROTEIN-RELEASING SYSTEM TRANSMEMBRANE PROTEIN LOLE"/>
    <property type="match status" value="1"/>
</dbReference>
<comment type="subcellular location">
    <subcellularLocation>
        <location evidence="1">Cell membrane</location>
        <topology evidence="1">Multi-pass membrane protein</topology>
    </subcellularLocation>
</comment>
<evidence type="ECO:0000256" key="6">
    <source>
        <dbReference type="ARBA" id="ARBA00023136"/>
    </source>
</evidence>
<dbReference type="AlphaFoldDB" id="A0A938B2Y4"/>
<evidence type="ECO:0000313" key="11">
    <source>
        <dbReference type="Proteomes" id="UP000712673"/>
    </source>
</evidence>
<dbReference type="EMBL" id="VGLS01000389">
    <property type="protein sequence ID" value="MBM3224716.1"/>
    <property type="molecule type" value="Genomic_DNA"/>
</dbReference>
<evidence type="ECO:0000256" key="3">
    <source>
        <dbReference type="ARBA" id="ARBA00022475"/>
    </source>
</evidence>
<proteinExistence type="inferred from homology"/>
<evidence type="ECO:0000313" key="10">
    <source>
        <dbReference type="EMBL" id="MBM3224716.1"/>
    </source>
</evidence>
<evidence type="ECO:0000256" key="4">
    <source>
        <dbReference type="ARBA" id="ARBA00022692"/>
    </source>
</evidence>
<dbReference type="Pfam" id="PF12704">
    <property type="entry name" value="MacB_PCD"/>
    <property type="match status" value="1"/>
</dbReference>
<comment type="similarity">
    <text evidence="2">Belongs to the ABC-4 integral membrane protein family. LolC/E subfamily.</text>
</comment>
<dbReference type="GO" id="GO:0044874">
    <property type="term" value="P:lipoprotein localization to outer membrane"/>
    <property type="evidence" value="ECO:0007669"/>
    <property type="project" value="TreeGrafter"/>
</dbReference>
<dbReference type="InterPro" id="IPR003838">
    <property type="entry name" value="ABC3_permease_C"/>
</dbReference>
<feature type="transmembrane region" description="Helical" evidence="7">
    <location>
        <begin position="368"/>
        <end position="394"/>
    </location>
</feature>
<evidence type="ECO:0000256" key="5">
    <source>
        <dbReference type="ARBA" id="ARBA00022989"/>
    </source>
</evidence>
<reference evidence="10" key="1">
    <citation type="submission" date="2019-03" db="EMBL/GenBank/DDBJ databases">
        <title>Lake Tanganyika Metagenome-Assembled Genomes (MAGs).</title>
        <authorList>
            <person name="Tran P."/>
        </authorList>
    </citation>
    <scope>NUCLEOTIDE SEQUENCE</scope>
    <source>
        <strain evidence="10">K_DeepCast_65m_m2_066</strain>
    </source>
</reference>
<evidence type="ECO:0000256" key="7">
    <source>
        <dbReference type="SAM" id="Phobius"/>
    </source>
</evidence>
<sequence>MANDYDGAACLAQCLAQSPPDRYDPARNCFRHDGDYCLWWLYRVCFRRAPGESVIRTQLGHIQLYKQGYTEHGLASPYTYLIENFAEIEALVRELPQVQVVTARLTFSGLVSTGETSLPGRGTGIIPEREEVLNTLETIVAGVPLTRQSTLQGVIGHELRKALGVKPGDFLTMLTTTVDGALNGLNFQLIGVGQTDLLEYDSVFVKLPLPEVQALLNTQGVERIVLLLEHTDQTAAVAAHLQTRFAALGMPLELKTWEEMAHFYRRVVILYHGIFRVIKVIIAFIVFFSIANTMTMSITERVREIGTLRAMGTKRQGILQLFLLEGFCIGIAGSCLGVLSGVLTAWIINVSGGITIPPPPGMSRGYISLILIVPGVIAYAVLSTVLVAGLSSLLPVLSAVRLQVVEALRHT</sequence>
<organism evidence="10 11">
    <name type="scientific">Tectimicrobiota bacterium</name>
    <dbReference type="NCBI Taxonomy" id="2528274"/>
    <lineage>
        <taxon>Bacteria</taxon>
        <taxon>Pseudomonadati</taxon>
        <taxon>Nitrospinota/Tectimicrobiota group</taxon>
        <taxon>Candidatus Tectimicrobiota</taxon>
    </lineage>
</organism>
<accession>A0A938B2Y4</accession>
<feature type="transmembrane region" description="Helical" evidence="7">
    <location>
        <begin position="269"/>
        <end position="291"/>
    </location>
</feature>
<gene>
    <name evidence="10" type="ORF">FJZ47_13050</name>
</gene>
<dbReference type="GO" id="GO:0098797">
    <property type="term" value="C:plasma membrane protein complex"/>
    <property type="evidence" value="ECO:0007669"/>
    <property type="project" value="TreeGrafter"/>
</dbReference>
<dbReference type="InterPro" id="IPR051447">
    <property type="entry name" value="Lipoprotein-release_system"/>
</dbReference>
<keyword evidence="5 7" id="KW-1133">Transmembrane helix</keyword>
<keyword evidence="4 7" id="KW-0812">Transmembrane</keyword>
<protein>
    <submittedName>
        <fullName evidence="10">ABC transporter permease</fullName>
    </submittedName>
</protein>
<dbReference type="Pfam" id="PF02687">
    <property type="entry name" value="FtsX"/>
    <property type="match status" value="1"/>
</dbReference>
<evidence type="ECO:0000256" key="1">
    <source>
        <dbReference type="ARBA" id="ARBA00004651"/>
    </source>
</evidence>
<dbReference type="InterPro" id="IPR025857">
    <property type="entry name" value="MacB_PCD"/>
</dbReference>
<dbReference type="Proteomes" id="UP000712673">
    <property type="component" value="Unassembled WGS sequence"/>
</dbReference>
<name>A0A938B2Y4_UNCTE</name>
<evidence type="ECO:0000256" key="2">
    <source>
        <dbReference type="ARBA" id="ARBA00005236"/>
    </source>
</evidence>
<dbReference type="PANTHER" id="PTHR30489:SF0">
    <property type="entry name" value="LIPOPROTEIN-RELEASING SYSTEM TRANSMEMBRANE PROTEIN LOLE"/>
    <property type="match status" value="1"/>
</dbReference>
<keyword evidence="3" id="KW-1003">Cell membrane</keyword>
<comment type="caution">
    <text evidence="10">The sequence shown here is derived from an EMBL/GenBank/DDBJ whole genome shotgun (WGS) entry which is preliminary data.</text>
</comment>